<evidence type="ECO:0000256" key="6">
    <source>
        <dbReference type="ARBA" id="ARBA00023329"/>
    </source>
</evidence>
<dbReference type="GO" id="GO:2000008">
    <property type="term" value="P:regulation of protein localization to cell surface"/>
    <property type="evidence" value="ECO:0007669"/>
    <property type="project" value="UniProtKB-ARBA"/>
</dbReference>
<name>A0AAV1XEN5_LUPLU</name>
<evidence type="ECO:0000256" key="1">
    <source>
        <dbReference type="ARBA" id="ARBA00004541"/>
    </source>
</evidence>
<dbReference type="EMBL" id="CAXHTB010000014">
    <property type="protein sequence ID" value="CAL0319629.1"/>
    <property type="molecule type" value="Genomic_DNA"/>
</dbReference>
<comment type="similarity">
    <text evidence="8">Belongs to the plant egg cell-secreted peptide family.</text>
</comment>
<dbReference type="GO" id="GO:0031410">
    <property type="term" value="C:cytoplasmic vesicle"/>
    <property type="evidence" value="ECO:0007669"/>
    <property type="project" value="UniProtKB-SubCell"/>
</dbReference>
<keyword evidence="12" id="KW-1185">Reference proteome</keyword>
<evidence type="ECO:0000256" key="7">
    <source>
        <dbReference type="ARBA" id="ARBA00034457"/>
    </source>
</evidence>
<keyword evidence="6" id="KW-0968">Cytoplasmic vesicle</keyword>
<dbReference type="GO" id="GO:0009567">
    <property type="term" value="P:double fertilization forming a zygote and endosperm"/>
    <property type="evidence" value="ECO:0007669"/>
    <property type="project" value="InterPro"/>
</dbReference>
<dbReference type="PANTHER" id="PTHR35293">
    <property type="entry name" value="EGG CELL-SECRETED PROTEIN 1.5"/>
    <property type="match status" value="1"/>
</dbReference>
<evidence type="ECO:0000256" key="4">
    <source>
        <dbReference type="ARBA" id="ARBA00022729"/>
    </source>
</evidence>
<evidence type="ECO:0000313" key="11">
    <source>
        <dbReference type="EMBL" id="CAL0319629.1"/>
    </source>
</evidence>
<evidence type="ECO:0000256" key="8">
    <source>
        <dbReference type="ARBA" id="ARBA00034484"/>
    </source>
</evidence>
<sequence>MMASTNNLFILLTLVALLLSSPMAKSRPLSNPSTSSLAARLKLEDGTSSSNCWDSLFQIQACSGEIIMFFLNGETYLGNGCCHAIRVIQHDCWPNIVHSLGFTGEETDVLEGYCDEVVHSTTPPSSTFVERKDIVP</sequence>
<comment type="caution">
    <text evidence="11">The sequence shown here is derived from an EMBL/GenBank/DDBJ whole genome shotgun (WGS) entry which is preliminary data.</text>
</comment>
<evidence type="ECO:0000256" key="9">
    <source>
        <dbReference type="SAM" id="SignalP"/>
    </source>
</evidence>
<feature type="chain" id="PRO_5043673779" description="Prolamin-like domain-containing protein" evidence="9">
    <location>
        <begin position="27"/>
        <end position="136"/>
    </location>
</feature>
<organism evidence="11 12">
    <name type="scientific">Lupinus luteus</name>
    <name type="common">European yellow lupine</name>
    <dbReference type="NCBI Taxonomy" id="3873"/>
    <lineage>
        <taxon>Eukaryota</taxon>
        <taxon>Viridiplantae</taxon>
        <taxon>Streptophyta</taxon>
        <taxon>Embryophyta</taxon>
        <taxon>Tracheophyta</taxon>
        <taxon>Spermatophyta</taxon>
        <taxon>Magnoliopsida</taxon>
        <taxon>eudicotyledons</taxon>
        <taxon>Gunneridae</taxon>
        <taxon>Pentapetalae</taxon>
        <taxon>rosids</taxon>
        <taxon>fabids</taxon>
        <taxon>Fabales</taxon>
        <taxon>Fabaceae</taxon>
        <taxon>Papilionoideae</taxon>
        <taxon>50 kb inversion clade</taxon>
        <taxon>genistoids sensu lato</taxon>
        <taxon>core genistoids</taxon>
        <taxon>Genisteae</taxon>
        <taxon>Lupinus</taxon>
    </lineage>
</organism>
<evidence type="ECO:0000256" key="5">
    <source>
        <dbReference type="ARBA" id="ARBA00023279"/>
    </source>
</evidence>
<accession>A0AAV1XEN5</accession>
<dbReference type="InterPro" id="IPR044711">
    <property type="entry name" value="EC11-15"/>
</dbReference>
<keyword evidence="4 9" id="KW-0732">Signal</keyword>
<evidence type="ECO:0000313" key="12">
    <source>
        <dbReference type="Proteomes" id="UP001497480"/>
    </source>
</evidence>
<comment type="function">
    <text evidence="7">Involved in the regulation of gamete interactions during the double fertilization and to prevent multiple-pollen tube attraction; mediates the redistribution of the gamete fusogen HAP2/GCS1 to the cell surface after secretion upon sperm arrival.</text>
</comment>
<evidence type="ECO:0000259" key="10">
    <source>
        <dbReference type="Pfam" id="PF05617"/>
    </source>
</evidence>
<dbReference type="GO" id="GO:0080155">
    <property type="term" value="P:regulation of double fertilization forming a zygote and endosperm"/>
    <property type="evidence" value="ECO:0007669"/>
    <property type="project" value="UniProtKB-ARBA"/>
</dbReference>
<dbReference type="AlphaFoldDB" id="A0AAV1XEN5"/>
<gene>
    <name evidence="11" type="ORF">LLUT_LOCUS20689</name>
</gene>
<feature type="signal peptide" evidence="9">
    <location>
        <begin position="1"/>
        <end position="26"/>
    </location>
</feature>
<reference evidence="11 12" key="1">
    <citation type="submission" date="2024-03" db="EMBL/GenBank/DDBJ databases">
        <authorList>
            <person name="Martinez-Hernandez J."/>
        </authorList>
    </citation>
    <scope>NUCLEOTIDE SEQUENCE [LARGE SCALE GENOMIC DNA]</scope>
</reference>
<dbReference type="Pfam" id="PF05617">
    <property type="entry name" value="Prolamin_like"/>
    <property type="match status" value="1"/>
</dbReference>
<dbReference type="PANTHER" id="PTHR35293:SF1">
    <property type="entry name" value="EGG CELL-SECRETED PROTEIN 1.5"/>
    <property type="match status" value="1"/>
</dbReference>
<keyword evidence="3" id="KW-0964">Secreted</keyword>
<keyword evidence="5" id="KW-0278">Fertilization</keyword>
<dbReference type="GO" id="GO:0005576">
    <property type="term" value="C:extracellular region"/>
    <property type="evidence" value="ECO:0007669"/>
    <property type="project" value="UniProtKB-SubCell"/>
</dbReference>
<feature type="domain" description="Prolamin-like" evidence="10">
    <location>
        <begin position="51"/>
        <end position="115"/>
    </location>
</feature>
<evidence type="ECO:0000256" key="3">
    <source>
        <dbReference type="ARBA" id="ARBA00022525"/>
    </source>
</evidence>
<protein>
    <recommendedName>
        <fullName evidence="10">Prolamin-like domain-containing protein</fullName>
    </recommendedName>
</protein>
<evidence type="ECO:0000256" key="2">
    <source>
        <dbReference type="ARBA" id="ARBA00004613"/>
    </source>
</evidence>
<comment type="subcellular location">
    <subcellularLocation>
        <location evidence="1">Cytoplasmic vesicle</location>
    </subcellularLocation>
    <subcellularLocation>
        <location evidence="2">Secreted</location>
    </subcellularLocation>
</comment>
<proteinExistence type="inferred from homology"/>
<dbReference type="InterPro" id="IPR008502">
    <property type="entry name" value="Prolamin-like"/>
</dbReference>
<dbReference type="Proteomes" id="UP001497480">
    <property type="component" value="Unassembled WGS sequence"/>
</dbReference>